<reference evidence="8 9" key="1">
    <citation type="submission" date="2018-07" db="EMBL/GenBank/DDBJ databases">
        <title>Leeuwenhoekiella genomics.</title>
        <authorList>
            <person name="Tahon G."/>
            <person name="Willems A."/>
        </authorList>
    </citation>
    <scope>NUCLEOTIDE SEQUENCE [LARGE SCALE GENOMIC DNA]</scope>
    <source>
        <strain evidence="8 9">LMG 22550</strain>
    </source>
</reference>
<evidence type="ECO:0000256" key="3">
    <source>
        <dbReference type="ARBA" id="ARBA00022741"/>
    </source>
</evidence>
<keyword evidence="6 7" id="KW-0057">Aromatic amino acid biosynthesis</keyword>
<name>A0A4V1KQD6_9FLAO</name>
<evidence type="ECO:0000256" key="6">
    <source>
        <dbReference type="ARBA" id="ARBA00023141"/>
    </source>
</evidence>
<accession>A0A4V1KQD6</accession>
<comment type="caution">
    <text evidence="7">Lacks conserved residue(s) required for the propagation of feature annotation.</text>
</comment>
<proteinExistence type="inferred from homology"/>
<dbReference type="GO" id="GO:0005524">
    <property type="term" value="F:ATP binding"/>
    <property type="evidence" value="ECO:0007669"/>
    <property type="project" value="UniProtKB-UniRule"/>
</dbReference>
<evidence type="ECO:0000256" key="4">
    <source>
        <dbReference type="ARBA" id="ARBA00022777"/>
    </source>
</evidence>
<feature type="binding site" evidence="7">
    <location>
        <position position="32"/>
    </location>
    <ligand>
        <name>substrate</name>
    </ligand>
</feature>
<keyword evidence="7" id="KW-0479">Metal-binding</keyword>
<dbReference type="InterPro" id="IPR000623">
    <property type="entry name" value="Shikimate_kinase/TSH1"/>
</dbReference>
<comment type="cofactor">
    <cofactor evidence="7">
        <name>Mg(2+)</name>
        <dbReference type="ChEBI" id="CHEBI:18420"/>
    </cofactor>
    <text evidence="7">Binds 1 Mg(2+) ion per subunit.</text>
</comment>
<keyword evidence="7" id="KW-0963">Cytoplasm</keyword>
<keyword evidence="1 7" id="KW-0028">Amino-acid biosynthesis</keyword>
<keyword evidence="3 7" id="KW-0547">Nucleotide-binding</keyword>
<dbReference type="EC" id="2.7.1.71" evidence="7"/>
<dbReference type="RefSeq" id="WP_128758322.1">
    <property type="nucleotide sequence ID" value="NZ_QOVM01000006.1"/>
</dbReference>
<dbReference type="Proteomes" id="UP000289238">
    <property type="component" value="Unassembled WGS sequence"/>
</dbReference>
<dbReference type="UniPathway" id="UPA00053">
    <property type="reaction ID" value="UER00088"/>
</dbReference>
<dbReference type="EMBL" id="QOVM01000006">
    <property type="protein sequence ID" value="RXG21042.1"/>
    <property type="molecule type" value="Genomic_DNA"/>
</dbReference>
<protein>
    <recommendedName>
        <fullName evidence="7">Shikimate kinase</fullName>
        <shortName evidence="7">SK</shortName>
        <ecNumber evidence="7">2.7.1.71</ecNumber>
    </recommendedName>
</protein>
<comment type="catalytic activity">
    <reaction evidence="7">
        <text>shikimate + ATP = 3-phosphoshikimate + ADP + H(+)</text>
        <dbReference type="Rhea" id="RHEA:13121"/>
        <dbReference type="ChEBI" id="CHEBI:15378"/>
        <dbReference type="ChEBI" id="CHEBI:30616"/>
        <dbReference type="ChEBI" id="CHEBI:36208"/>
        <dbReference type="ChEBI" id="CHEBI:145989"/>
        <dbReference type="ChEBI" id="CHEBI:456216"/>
        <dbReference type="EC" id="2.7.1.71"/>
    </reaction>
</comment>
<comment type="similarity">
    <text evidence="7">Belongs to the shikimate kinase family.</text>
</comment>
<sequence length="172" mass="20134">MKIYLIGYMGSGKSTLGRILAQEQNMNFIDFDDYLEQKEGKKIKDIFEEKGEIYFRKRESTYLDLLLTGYPNTIISLGGGTPCYGDAMERIKKADGTSVYINVGVPELTQRLWTEREQRPVLKHQETREKLEEFVRKHLFERSYYYNQAEVKILVNSKTVPELIDELNNTLF</sequence>
<keyword evidence="5 7" id="KW-0067">ATP-binding</keyword>
<dbReference type="GO" id="GO:0009073">
    <property type="term" value="P:aromatic amino acid family biosynthetic process"/>
    <property type="evidence" value="ECO:0007669"/>
    <property type="project" value="UniProtKB-KW"/>
</dbReference>
<dbReference type="CDD" id="cd00464">
    <property type="entry name" value="SK"/>
    <property type="match status" value="1"/>
</dbReference>
<feature type="binding site" evidence="7">
    <location>
        <position position="142"/>
    </location>
    <ligand>
        <name>substrate</name>
    </ligand>
</feature>
<evidence type="ECO:0000256" key="7">
    <source>
        <dbReference type="HAMAP-Rule" id="MF_00109"/>
    </source>
</evidence>
<evidence type="ECO:0000256" key="2">
    <source>
        <dbReference type="ARBA" id="ARBA00022679"/>
    </source>
</evidence>
<dbReference type="Gene3D" id="3.40.50.300">
    <property type="entry name" value="P-loop containing nucleotide triphosphate hydrolases"/>
    <property type="match status" value="1"/>
</dbReference>
<comment type="caution">
    <text evidence="8">The sequence shown here is derived from an EMBL/GenBank/DDBJ whole genome shotgun (WGS) entry which is preliminary data.</text>
</comment>
<evidence type="ECO:0000256" key="1">
    <source>
        <dbReference type="ARBA" id="ARBA00022605"/>
    </source>
</evidence>
<dbReference type="GO" id="GO:0009423">
    <property type="term" value="P:chorismate biosynthetic process"/>
    <property type="evidence" value="ECO:0007669"/>
    <property type="project" value="UniProtKB-UniRule"/>
</dbReference>
<feature type="binding site" evidence="7">
    <location>
        <position position="119"/>
    </location>
    <ligand>
        <name>ATP</name>
        <dbReference type="ChEBI" id="CHEBI:30616"/>
    </ligand>
</feature>
<gene>
    <name evidence="7" type="primary">aroK</name>
    <name evidence="8" type="ORF">DSM00_2559</name>
</gene>
<evidence type="ECO:0000256" key="5">
    <source>
        <dbReference type="ARBA" id="ARBA00022840"/>
    </source>
</evidence>
<dbReference type="PANTHER" id="PTHR21087:SF16">
    <property type="entry name" value="SHIKIMATE KINASE 1, CHLOROPLASTIC"/>
    <property type="match status" value="1"/>
</dbReference>
<dbReference type="GO" id="GO:0004765">
    <property type="term" value="F:shikimate kinase activity"/>
    <property type="evidence" value="ECO:0007669"/>
    <property type="project" value="UniProtKB-UniRule"/>
</dbReference>
<comment type="pathway">
    <text evidence="7">Metabolic intermediate biosynthesis; chorismate biosynthesis; chorismate from D-erythrose 4-phosphate and phosphoenolpyruvate: step 5/7.</text>
</comment>
<evidence type="ECO:0000313" key="8">
    <source>
        <dbReference type="EMBL" id="RXG21042.1"/>
    </source>
</evidence>
<dbReference type="SUPFAM" id="SSF52540">
    <property type="entry name" value="P-loop containing nucleoside triphosphate hydrolases"/>
    <property type="match status" value="1"/>
</dbReference>
<dbReference type="AlphaFoldDB" id="A0A4V1KQD6"/>
<keyword evidence="9" id="KW-1185">Reference proteome</keyword>
<dbReference type="Pfam" id="PF01202">
    <property type="entry name" value="SKI"/>
    <property type="match status" value="1"/>
</dbReference>
<dbReference type="PANTHER" id="PTHR21087">
    <property type="entry name" value="SHIKIMATE KINASE"/>
    <property type="match status" value="1"/>
</dbReference>
<dbReference type="PRINTS" id="PR01100">
    <property type="entry name" value="SHIKIMTKNASE"/>
</dbReference>
<organism evidence="8 9">
    <name type="scientific">Leeuwenhoekiella aequorea</name>
    <dbReference type="NCBI Taxonomy" id="283736"/>
    <lineage>
        <taxon>Bacteria</taxon>
        <taxon>Pseudomonadati</taxon>
        <taxon>Bacteroidota</taxon>
        <taxon>Flavobacteriia</taxon>
        <taxon>Flavobacteriales</taxon>
        <taxon>Flavobacteriaceae</taxon>
        <taxon>Leeuwenhoekiella</taxon>
    </lineage>
</organism>
<comment type="subcellular location">
    <subcellularLocation>
        <location evidence="7">Cytoplasm</location>
    </subcellularLocation>
</comment>
<keyword evidence="4 7" id="KW-0418">Kinase</keyword>
<feature type="binding site" evidence="7">
    <location>
        <position position="56"/>
    </location>
    <ligand>
        <name>substrate</name>
    </ligand>
</feature>
<comment type="function">
    <text evidence="7">Catalyzes the specific phosphorylation of the 3-hydroxyl group of shikimic acid using ATP as a cosubstrate.</text>
</comment>
<dbReference type="HAMAP" id="MF_00109">
    <property type="entry name" value="Shikimate_kinase"/>
    <property type="match status" value="1"/>
</dbReference>
<dbReference type="GO" id="GO:0000287">
    <property type="term" value="F:magnesium ion binding"/>
    <property type="evidence" value="ECO:0007669"/>
    <property type="project" value="UniProtKB-UniRule"/>
</dbReference>
<dbReference type="GO" id="GO:0005829">
    <property type="term" value="C:cytosol"/>
    <property type="evidence" value="ECO:0007669"/>
    <property type="project" value="TreeGrafter"/>
</dbReference>
<dbReference type="InterPro" id="IPR031322">
    <property type="entry name" value="Shikimate/glucono_kinase"/>
</dbReference>
<keyword evidence="2 7" id="KW-0808">Transferase</keyword>
<feature type="binding site" evidence="7">
    <location>
        <position position="79"/>
    </location>
    <ligand>
        <name>substrate</name>
    </ligand>
</feature>
<comment type="subunit">
    <text evidence="7">Monomer.</text>
</comment>
<feature type="binding site" evidence="7">
    <location>
        <position position="14"/>
    </location>
    <ligand>
        <name>Mg(2+)</name>
        <dbReference type="ChEBI" id="CHEBI:18420"/>
    </ligand>
</feature>
<keyword evidence="7" id="KW-0460">Magnesium</keyword>
<dbReference type="InterPro" id="IPR027417">
    <property type="entry name" value="P-loop_NTPase"/>
</dbReference>
<dbReference type="GO" id="GO:0008652">
    <property type="term" value="P:amino acid biosynthetic process"/>
    <property type="evidence" value="ECO:0007669"/>
    <property type="project" value="UniProtKB-KW"/>
</dbReference>
<evidence type="ECO:0000313" key="9">
    <source>
        <dbReference type="Proteomes" id="UP000289238"/>
    </source>
</evidence>
<dbReference type="OrthoDB" id="9800332at2"/>
<feature type="binding site" evidence="7">
    <location>
        <begin position="10"/>
        <end position="15"/>
    </location>
    <ligand>
        <name>ATP</name>
        <dbReference type="ChEBI" id="CHEBI:30616"/>
    </ligand>
</feature>